<reference evidence="2 3" key="1">
    <citation type="journal article" date="2018" name="Evol. Lett.">
        <title>Horizontal gene cluster transfer increased hallucinogenic mushroom diversity.</title>
        <authorList>
            <person name="Reynolds H.T."/>
            <person name="Vijayakumar V."/>
            <person name="Gluck-Thaler E."/>
            <person name="Korotkin H.B."/>
            <person name="Matheny P.B."/>
            <person name="Slot J.C."/>
        </authorList>
    </citation>
    <scope>NUCLEOTIDE SEQUENCE [LARGE SCALE GENOMIC DNA]</scope>
    <source>
        <strain evidence="2 3">2629</strain>
    </source>
</reference>
<dbReference type="OrthoDB" id="58416at2759"/>
<gene>
    <name evidence="2" type="ORF">CVT24_012522</name>
</gene>
<organism evidence="2 3">
    <name type="scientific">Panaeolus cyanescens</name>
    <dbReference type="NCBI Taxonomy" id="181874"/>
    <lineage>
        <taxon>Eukaryota</taxon>
        <taxon>Fungi</taxon>
        <taxon>Dikarya</taxon>
        <taxon>Basidiomycota</taxon>
        <taxon>Agaricomycotina</taxon>
        <taxon>Agaricomycetes</taxon>
        <taxon>Agaricomycetidae</taxon>
        <taxon>Agaricales</taxon>
        <taxon>Agaricineae</taxon>
        <taxon>Galeropsidaceae</taxon>
        <taxon>Panaeolus</taxon>
    </lineage>
</organism>
<dbReference type="Proteomes" id="UP000284842">
    <property type="component" value="Unassembled WGS sequence"/>
</dbReference>
<name>A0A409YK25_9AGAR</name>
<sequence length="242" mass="27791">MASESTTGPYSLIPLPEDLKESKNLPATIRQLAPTPSFLFLKVSSLDMSMIHNVFIRALNSIHLNAPKVTPLDMEEETMFPVLEKKIAEISHNVEQHKAFHDGMDAFKQYILDVKAKKETYDGEKAAELCKEFAKPMVQHLHDEIPTISPENLSRFDDEPETLQNMYRKVEEHIKSQPGKLTVFPFVMTHHDFKKAPNWPPVPAPIRWFARNIAPHWNSSYWKFSPYTSRGESQTYNPAIMA</sequence>
<accession>A0A409YK25</accession>
<dbReference type="PANTHER" id="PTHR38048:SF2">
    <property type="entry name" value="HEMERYTHRIN-LIKE DOMAIN-CONTAINING PROTEIN"/>
    <property type="match status" value="1"/>
</dbReference>
<evidence type="ECO:0000313" key="2">
    <source>
        <dbReference type="EMBL" id="PPR03397.1"/>
    </source>
</evidence>
<dbReference type="STRING" id="181874.A0A409YK25"/>
<dbReference type="Pfam" id="PF01814">
    <property type="entry name" value="Hemerythrin"/>
    <property type="match status" value="1"/>
</dbReference>
<dbReference type="EMBL" id="NHTK01001069">
    <property type="protein sequence ID" value="PPR03397.1"/>
    <property type="molecule type" value="Genomic_DNA"/>
</dbReference>
<comment type="caution">
    <text evidence="2">The sequence shown here is derived from an EMBL/GenBank/DDBJ whole genome shotgun (WGS) entry which is preliminary data.</text>
</comment>
<dbReference type="PANTHER" id="PTHR38048">
    <property type="entry name" value="EXPRESSED PROTEIN"/>
    <property type="match status" value="1"/>
</dbReference>
<evidence type="ECO:0000313" key="3">
    <source>
        <dbReference type="Proteomes" id="UP000284842"/>
    </source>
</evidence>
<keyword evidence="3" id="KW-1185">Reference proteome</keyword>
<evidence type="ECO:0000259" key="1">
    <source>
        <dbReference type="Pfam" id="PF01814"/>
    </source>
</evidence>
<dbReference type="AlphaFoldDB" id="A0A409YK25"/>
<dbReference type="InterPro" id="IPR053206">
    <property type="entry name" value="Dimeric_xanthone_biosynth"/>
</dbReference>
<feature type="domain" description="Hemerythrin-like" evidence="1">
    <location>
        <begin position="74"/>
        <end position="144"/>
    </location>
</feature>
<dbReference type="InParanoid" id="A0A409YK25"/>
<dbReference type="Gene3D" id="1.20.120.520">
    <property type="entry name" value="nmb1532 protein domain like"/>
    <property type="match status" value="1"/>
</dbReference>
<protein>
    <recommendedName>
        <fullName evidence="1">Hemerythrin-like domain-containing protein</fullName>
    </recommendedName>
</protein>
<proteinExistence type="predicted"/>
<dbReference type="InterPro" id="IPR012312">
    <property type="entry name" value="Hemerythrin-like"/>
</dbReference>